<keyword evidence="3" id="KW-1185">Reference proteome</keyword>
<dbReference type="Pfam" id="PF01261">
    <property type="entry name" value="AP_endonuc_2"/>
    <property type="match status" value="1"/>
</dbReference>
<organism evidence="2 3">
    <name type="scientific">Prosthecochloris ethylica</name>
    <dbReference type="NCBI Taxonomy" id="2743976"/>
    <lineage>
        <taxon>Bacteria</taxon>
        <taxon>Pseudomonadati</taxon>
        <taxon>Chlorobiota</taxon>
        <taxon>Chlorobiia</taxon>
        <taxon>Chlorobiales</taxon>
        <taxon>Chlorobiaceae</taxon>
        <taxon>Prosthecochloris</taxon>
    </lineage>
</organism>
<dbReference type="RefSeq" id="WP_175187500.1">
    <property type="nucleotide sequence ID" value="NZ_JABVZQ010000010.1"/>
</dbReference>
<feature type="domain" description="Xylose isomerase-like TIM barrel" evidence="1">
    <location>
        <begin position="88"/>
        <end position="249"/>
    </location>
</feature>
<protein>
    <submittedName>
        <fullName evidence="2">Sugar phosphate isomerase/epimerase</fullName>
    </submittedName>
</protein>
<dbReference type="Gene3D" id="3.20.20.150">
    <property type="entry name" value="Divalent-metal-dependent TIM barrel enzymes"/>
    <property type="match status" value="1"/>
</dbReference>
<evidence type="ECO:0000313" key="3">
    <source>
        <dbReference type="Proteomes" id="UP000619838"/>
    </source>
</evidence>
<proteinExistence type="predicted"/>
<gene>
    <name evidence="2" type="ORF">INT08_09575</name>
</gene>
<dbReference type="EMBL" id="JADGII010000020">
    <property type="protein sequence ID" value="MBF0637414.1"/>
    <property type="molecule type" value="Genomic_DNA"/>
</dbReference>
<keyword evidence="2" id="KW-0413">Isomerase</keyword>
<accession>A0ABR9XTV3</accession>
<evidence type="ECO:0000259" key="1">
    <source>
        <dbReference type="Pfam" id="PF01261"/>
    </source>
</evidence>
<sequence length="335" mass="39052">MRFLLNISTHANDVELAGPGWEHAAALLRETGFEGFELYPVGGYEFSRIPASLVGGVHLRFFVMLRQIWQNDYQGLLRLFDTDENIRMYYGGSTREAVISCYRDQLELARSFGVPYVVFHPVHYELEYVFNWQPPWTWQETVDLSAEVISEALRESDYEGWVLFENLWWPGNFRLDSTREIDRLLERVNYERCGIVLDTAHVFNKNQDIRTEEEAVSFLLEEVDALGEYRKLIRAVHLCKSLSGQHVRAGMRAPDPFRGAETFWDRFSIALDHVRNIDTHDAFDHGAIAGLFDRISPEHVVFEFSFRSMEEWRSKIDRQVRALGDVFRQGGERNS</sequence>
<reference evidence="2 3" key="1">
    <citation type="journal article" date="2020" name="Microorganisms">
        <title>Simultaneous Genome Sequencing of Prosthecochloris ethylica and Desulfuromonas acetoxidans within a Syntrophic Mixture Reveals Unique Pili and Protein Interactions.</title>
        <authorList>
            <person name="Kyndt J.A."/>
            <person name="Van Beeumen J.J."/>
            <person name="Meyer T.E."/>
        </authorList>
    </citation>
    <scope>NUCLEOTIDE SEQUENCE [LARGE SCALE GENOMIC DNA]</scope>
    <source>
        <strain evidence="2 3">N3</strain>
    </source>
</reference>
<dbReference type="SUPFAM" id="SSF51658">
    <property type="entry name" value="Xylose isomerase-like"/>
    <property type="match status" value="1"/>
</dbReference>
<dbReference type="Proteomes" id="UP000619838">
    <property type="component" value="Unassembled WGS sequence"/>
</dbReference>
<comment type="caution">
    <text evidence="2">The sequence shown here is derived from an EMBL/GenBank/DDBJ whole genome shotgun (WGS) entry which is preliminary data.</text>
</comment>
<name>A0ABR9XTV3_9CHLB</name>
<dbReference type="InterPro" id="IPR013022">
    <property type="entry name" value="Xyl_isomerase-like_TIM-brl"/>
</dbReference>
<dbReference type="InterPro" id="IPR036237">
    <property type="entry name" value="Xyl_isomerase-like_sf"/>
</dbReference>
<dbReference type="GO" id="GO:0016853">
    <property type="term" value="F:isomerase activity"/>
    <property type="evidence" value="ECO:0007669"/>
    <property type="project" value="UniProtKB-KW"/>
</dbReference>
<evidence type="ECO:0000313" key="2">
    <source>
        <dbReference type="EMBL" id="MBF0637414.1"/>
    </source>
</evidence>